<evidence type="ECO:0000256" key="2">
    <source>
        <dbReference type="ARBA" id="ARBA00022448"/>
    </source>
</evidence>
<dbReference type="InterPro" id="IPR017871">
    <property type="entry name" value="ABC_transporter-like_CS"/>
</dbReference>
<evidence type="ECO:0000256" key="1">
    <source>
        <dbReference type="ARBA" id="ARBA00004413"/>
    </source>
</evidence>
<keyword evidence="6" id="KW-1278">Translocase</keyword>
<evidence type="ECO:0000256" key="10">
    <source>
        <dbReference type="SAM" id="MobiDB-lite"/>
    </source>
</evidence>
<feature type="domain" description="ABC transporter" evidence="11">
    <location>
        <begin position="5"/>
        <end position="235"/>
    </location>
</feature>
<keyword evidence="2" id="KW-0813">Transport</keyword>
<reference evidence="12 13" key="1">
    <citation type="submission" date="2023-11" db="EMBL/GenBank/DDBJ databases">
        <title>30 novel species of actinomycetes from the DSMZ collection.</title>
        <authorList>
            <person name="Nouioui I."/>
        </authorList>
    </citation>
    <scope>NUCLEOTIDE SEQUENCE [LARGE SCALE GENOMIC DNA]</scope>
    <source>
        <strain evidence="12 13">DSM 41524</strain>
    </source>
</reference>
<proteinExistence type="inferred from homology"/>
<protein>
    <submittedName>
        <fullName evidence="12">ATP-binding cassette domain-containing protein</fullName>
    </submittedName>
</protein>
<dbReference type="SUPFAM" id="SSF52540">
    <property type="entry name" value="P-loop containing nucleoside triphosphate hydrolases"/>
    <property type="match status" value="1"/>
</dbReference>
<dbReference type="EMBL" id="JAZBJO010000003">
    <property type="protein sequence ID" value="MEE4591913.1"/>
    <property type="molecule type" value="Genomic_DNA"/>
</dbReference>
<comment type="caution">
    <text evidence="12">The sequence shown here is derived from an EMBL/GenBank/DDBJ whole genome shotgun (WGS) entry which is preliminary data.</text>
</comment>
<dbReference type="SMART" id="SM00382">
    <property type="entry name" value="AAA"/>
    <property type="match status" value="1"/>
</dbReference>
<keyword evidence="13" id="KW-1185">Reference proteome</keyword>
<sequence>MDIAISAAGLRKTYGDNEVLGGIDLSVEAGTVYGLLGPNGAGKTTTVRTLSTLIKPDAGTATVAGYDVLSQAHEVRRSIGLTGQYAALDGELTGRENLVLMGTLLHMGRKRARARADEVLEMFDLTDAADRVVKTYSGGMRRRLDLGASLTGSPPVIFLDEPSTGLDPVSRNALWDMVRKQVAEGVTVLLTTQYLEEADQLADRIALIDKGLVAAEGTPDELKRKVGGERLEITVRTTEMVEAARVALARISARGSAPPVVDESGMRVSIALETGIAGVSAAAAELQGASVEVVDFLVRRPSLDDVFLELTGAGTEAGPETEPEAGPGAEPEAGPGAELEATSR</sequence>
<evidence type="ECO:0000256" key="5">
    <source>
        <dbReference type="ARBA" id="ARBA00022840"/>
    </source>
</evidence>
<dbReference type="InterPro" id="IPR050763">
    <property type="entry name" value="ABC_transporter_ATP-binding"/>
</dbReference>
<evidence type="ECO:0000256" key="6">
    <source>
        <dbReference type="ARBA" id="ARBA00022967"/>
    </source>
</evidence>
<organism evidence="12 13">
    <name type="scientific">Streptomyces asiaticus subsp. ignotus</name>
    <dbReference type="NCBI Taxonomy" id="3098222"/>
    <lineage>
        <taxon>Bacteria</taxon>
        <taxon>Bacillati</taxon>
        <taxon>Actinomycetota</taxon>
        <taxon>Actinomycetes</taxon>
        <taxon>Kitasatosporales</taxon>
        <taxon>Streptomycetaceae</taxon>
        <taxon>Streptomyces</taxon>
        <taxon>Streptomyces violaceusniger group</taxon>
    </lineage>
</organism>
<dbReference type="PANTHER" id="PTHR42711:SF19">
    <property type="entry name" value="DOXORUBICIN RESISTANCE ATP-BINDING PROTEIN DRRA"/>
    <property type="match status" value="1"/>
</dbReference>
<dbReference type="PROSITE" id="PS00211">
    <property type="entry name" value="ABC_TRANSPORTER_1"/>
    <property type="match status" value="1"/>
</dbReference>
<comment type="subcellular location">
    <subcellularLocation>
        <location evidence="1">Cell membrane</location>
        <topology evidence="1">Peripheral membrane protein</topology>
        <orientation evidence="1">Cytoplasmic side</orientation>
    </subcellularLocation>
</comment>
<evidence type="ECO:0000259" key="11">
    <source>
        <dbReference type="PROSITE" id="PS50893"/>
    </source>
</evidence>
<keyword evidence="7" id="KW-0472">Membrane</keyword>
<evidence type="ECO:0000256" key="8">
    <source>
        <dbReference type="ARBA" id="ARBA00023251"/>
    </source>
</evidence>
<dbReference type="InterPro" id="IPR027417">
    <property type="entry name" value="P-loop_NTPase"/>
</dbReference>
<dbReference type="Pfam" id="PF00005">
    <property type="entry name" value="ABC_tran"/>
    <property type="match status" value="1"/>
</dbReference>
<keyword evidence="3" id="KW-1003">Cell membrane</keyword>
<keyword evidence="4" id="KW-0547">Nucleotide-binding</keyword>
<accession>A0ABU7PS39</accession>
<dbReference type="Pfam" id="PF13732">
    <property type="entry name" value="DrrA1-3_C"/>
    <property type="match status" value="1"/>
</dbReference>
<dbReference type="Gene3D" id="3.40.50.300">
    <property type="entry name" value="P-loop containing nucleotide triphosphate hydrolases"/>
    <property type="match status" value="1"/>
</dbReference>
<keyword evidence="8" id="KW-0046">Antibiotic resistance</keyword>
<dbReference type="InterPro" id="IPR025302">
    <property type="entry name" value="DrrA1/2-like_C"/>
</dbReference>
<dbReference type="Proteomes" id="UP001354709">
    <property type="component" value="Unassembled WGS sequence"/>
</dbReference>
<name>A0ABU7PS39_9ACTN</name>
<dbReference type="InterPro" id="IPR003593">
    <property type="entry name" value="AAA+_ATPase"/>
</dbReference>
<dbReference type="InterPro" id="IPR003439">
    <property type="entry name" value="ABC_transporter-like_ATP-bd"/>
</dbReference>
<dbReference type="PANTHER" id="PTHR42711">
    <property type="entry name" value="ABC TRANSPORTER ATP-BINDING PROTEIN"/>
    <property type="match status" value="1"/>
</dbReference>
<dbReference type="PROSITE" id="PS50893">
    <property type="entry name" value="ABC_TRANSPORTER_2"/>
    <property type="match status" value="1"/>
</dbReference>
<feature type="region of interest" description="Disordered" evidence="10">
    <location>
        <begin position="312"/>
        <end position="344"/>
    </location>
</feature>
<dbReference type="NCBIfam" id="TIGR01188">
    <property type="entry name" value="drrA"/>
    <property type="match status" value="1"/>
</dbReference>
<evidence type="ECO:0000256" key="4">
    <source>
        <dbReference type="ARBA" id="ARBA00022741"/>
    </source>
</evidence>
<gene>
    <name evidence="12" type="ORF">V2J94_08410</name>
</gene>
<dbReference type="InterPro" id="IPR005894">
    <property type="entry name" value="DrrA"/>
</dbReference>
<dbReference type="RefSeq" id="WP_330807253.1">
    <property type="nucleotide sequence ID" value="NZ_JAZBJO010000003.1"/>
</dbReference>
<comment type="similarity">
    <text evidence="9">Belongs to the ABC transporter superfamily. Drug exporter-1 (DrugE1) (TC 3.A.1.105) family.</text>
</comment>
<evidence type="ECO:0000256" key="9">
    <source>
        <dbReference type="ARBA" id="ARBA00049985"/>
    </source>
</evidence>
<evidence type="ECO:0000256" key="3">
    <source>
        <dbReference type="ARBA" id="ARBA00022475"/>
    </source>
</evidence>
<evidence type="ECO:0000256" key="7">
    <source>
        <dbReference type="ARBA" id="ARBA00023136"/>
    </source>
</evidence>
<evidence type="ECO:0000313" key="12">
    <source>
        <dbReference type="EMBL" id="MEE4591913.1"/>
    </source>
</evidence>
<keyword evidence="5 12" id="KW-0067">ATP-binding</keyword>
<evidence type="ECO:0000313" key="13">
    <source>
        <dbReference type="Proteomes" id="UP001354709"/>
    </source>
</evidence>
<dbReference type="GO" id="GO:0005524">
    <property type="term" value="F:ATP binding"/>
    <property type="evidence" value="ECO:0007669"/>
    <property type="project" value="UniProtKB-KW"/>
</dbReference>